<sequence>MEYMDDVSAPSVLFNLPPRCPVSAPLPCLSHLSDVGEPSVMKSVTSVHIESDSPPEKGKGTPNDGVDTSDGRVITSPSTSPEKIKSRISPSTEPWSSTFLEYPKQGKVVEGVTDNTVKRSLRKKDQLKGFKSSSCNDKQCLGCSIDPPTISTSVIKNLGASFCKIDPAKLTDVPLKKRKTVAAPGGKKQPKKLSKEDDADGSKSAKKKSKK</sequence>
<dbReference type="PANTHER" id="PTHR33075">
    <property type="entry name" value="OS02G0499800 PROTEIN"/>
    <property type="match status" value="1"/>
</dbReference>
<proteinExistence type="predicted"/>
<organism evidence="2 3">
    <name type="scientific">Setaria viridis</name>
    <name type="common">Green bristlegrass</name>
    <name type="synonym">Setaria italica subsp. viridis</name>
    <dbReference type="NCBI Taxonomy" id="4556"/>
    <lineage>
        <taxon>Eukaryota</taxon>
        <taxon>Viridiplantae</taxon>
        <taxon>Streptophyta</taxon>
        <taxon>Embryophyta</taxon>
        <taxon>Tracheophyta</taxon>
        <taxon>Spermatophyta</taxon>
        <taxon>Magnoliopsida</taxon>
        <taxon>Liliopsida</taxon>
        <taxon>Poales</taxon>
        <taxon>Poaceae</taxon>
        <taxon>PACMAD clade</taxon>
        <taxon>Panicoideae</taxon>
        <taxon>Panicodae</taxon>
        <taxon>Paniceae</taxon>
        <taxon>Cenchrinae</taxon>
        <taxon>Setaria</taxon>
    </lineage>
</organism>
<dbReference type="Gramene" id="TKW14427">
    <property type="protein sequence ID" value="TKW14427"/>
    <property type="gene ID" value="SEVIR_5G167400v2"/>
</dbReference>
<gene>
    <name evidence="2" type="ORF">SEVIR_5G167400v2</name>
</gene>
<evidence type="ECO:0000256" key="1">
    <source>
        <dbReference type="SAM" id="MobiDB-lite"/>
    </source>
</evidence>
<feature type="region of interest" description="Disordered" evidence="1">
    <location>
        <begin position="174"/>
        <end position="211"/>
    </location>
</feature>
<evidence type="ECO:0000313" key="2">
    <source>
        <dbReference type="EMBL" id="TKW14427.1"/>
    </source>
</evidence>
<accession>A0A4U6UTL5</accession>
<keyword evidence="3" id="KW-1185">Reference proteome</keyword>
<protein>
    <submittedName>
        <fullName evidence="2">Uncharacterized protein</fullName>
    </submittedName>
</protein>
<feature type="compositionally biased region" description="Polar residues" evidence="1">
    <location>
        <begin position="88"/>
        <end position="97"/>
    </location>
</feature>
<name>A0A4U6UTL5_SETVI</name>
<feature type="compositionally biased region" description="Basic and acidic residues" evidence="1">
    <location>
        <begin position="49"/>
        <end position="59"/>
    </location>
</feature>
<dbReference type="AlphaFoldDB" id="A0A4U6UTL5"/>
<dbReference type="PANTHER" id="PTHR33075:SF7">
    <property type="entry name" value="OS02G0303350 PROTEIN"/>
    <property type="match status" value="1"/>
</dbReference>
<feature type="compositionally biased region" description="Basic and acidic residues" evidence="1">
    <location>
        <begin position="193"/>
        <end position="203"/>
    </location>
</feature>
<reference evidence="2" key="1">
    <citation type="submission" date="2019-03" db="EMBL/GenBank/DDBJ databases">
        <title>WGS assembly of Setaria viridis.</title>
        <authorList>
            <person name="Huang P."/>
            <person name="Jenkins J."/>
            <person name="Grimwood J."/>
            <person name="Barry K."/>
            <person name="Healey A."/>
            <person name="Mamidi S."/>
            <person name="Sreedasyam A."/>
            <person name="Shu S."/>
            <person name="Feldman M."/>
            <person name="Wu J."/>
            <person name="Yu Y."/>
            <person name="Chen C."/>
            <person name="Johnson J."/>
            <person name="Rokhsar D."/>
            <person name="Baxter I."/>
            <person name="Schmutz J."/>
            <person name="Brutnell T."/>
            <person name="Kellogg E."/>
        </authorList>
    </citation>
    <scope>NUCLEOTIDE SEQUENCE [LARGE SCALE GENOMIC DNA]</scope>
</reference>
<feature type="region of interest" description="Disordered" evidence="1">
    <location>
        <begin position="43"/>
        <end position="97"/>
    </location>
</feature>
<dbReference type="Proteomes" id="UP000298652">
    <property type="component" value="Chromosome 5"/>
</dbReference>
<dbReference type="EMBL" id="CM016556">
    <property type="protein sequence ID" value="TKW14427.1"/>
    <property type="molecule type" value="Genomic_DNA"/>
</dbReference>
<evidence type="ECO:0000313" key="3">
    <source>
        <dbReference type="Proteomes" id="UP000298652"/>
    </source>
</evidence>